<dbReference type="Proteomes" id="UP000295264">
    <property type="component" value="Unassembled WGS sequence"/>
</dbReference>
<dbReference type="EMBL" id="QWLN02004554">
    <property type="protein sequence ID" value="TEA39065.1"/>
    <property type="molecule type" value="Genomic_DNA"/>
</dbReference>
<proteinExistence type="predicted"/>
<feature type="domain" description="MROH2B-like HEAT-repeats" evidence="1">
    <location>
        <begin position="1"/>
        <end position="108"/>
    </location>
</feature>
<dbReference type="PANTHER" id="PTHR23120:SF14">
    <property type="entry name" value="MAESTRO HEAT-LIKE REPEAT-CONTAINING PROTEIN FAMILY MEMBER 2A"/>
    <property type="match status" value="1"/>
</dbReference>
<evidence type="ECO:0000313" key="3">
    <source>
        <dbReference type="Proteomes" id="UP000295264"/>
    </source>
</evidence>
<sequence>QVKTVLNVLHDFEERIQESEQSRQIGAWRKDHPWRRETVKGALMVMYSCVASYCHPQMLLTHVDNPITAKVIHHDSSSCQSVVQVTDAVKTIKDLEDFQFAPKATLTALSW</sequence>
<dbReference type="PANTHER" id="PTHR23120">
    <property type="entry name" value="MAESTRO-RELATED HEAT DOMAIN-CONTAINING"/>
    <property type="match status" value="1"/>
</dbReference>
<protein>
    <recommendedName>
        <fullName evidence="1">MROH2B-like HEAT-repeats domain-containing protein</fullName>
    </recommendedName>
</protein>
<accession>A0A484GTL2</accession>
<dbReference type="GO" id="GO:0005737">
    <property type="term" value="C:cytoplasm"/>
    <property type="evidence" value="ECO:0007669"/>
    <property type="project" value="TreeGrafter"/>
</dbReference>
<evidence type="ECO:0000259" key="1">
    <source>
        <dbReference type="Pfam" id="PF23210"/>
    </source>
</evidence>
<dbReference type="Pfam" id="PF23210">
    <property type="entry name" value="HEAT_Maestro_2"/>
    <property type="match status" value="1"/>
</dbReference>
<feature type="non-terminal residue" evidence="2">
    <location>
        <position position="1"/>
    </location>
</feature>
<dbReference type="AlphaFoldDB" id="A0A484GTL2"/>
<organism evidence="2 3">
    <name type="scientific">Sousa chinensis</name>
    <name type="common">Indo-pacific humpbacked dolphin</name>
    <name type="synonym">Steno chinensis</name>
    <dbReference type="NCBI Taxonomy" id="103600"/>
    <lineage>
        <taxon>Eukaryota</taxon>
        <taxon>Metazoa</taxon>
        <taxon>Chordata</taxon>
        <taxon>Craniata</taxon>
        <taxon>Vertebrata</taxon>
        <taxon>Euteleostomi</taxon>
        <taxon>Mammalia</taxon>
        <taxon>Eutheria</taxon>
        <taxon>Laurasiatheria</taxon>
        <taxon>Artiodactyla</taxon>
        <taxon>Whippomorpha</taxon>
        <taxon>Cetacea</taxon>
        <taxon>Odontoceti</taxon>
        <taxon>Delphinidae</taxon>
        <taxon>Sousa</taxon>
    </lineage>
</organism>
<comment type="caution">
    <text evidence="2">The sequence shown here is derived from an EMBL/GenBank/DDBJ whole genome shotgun (WGS) entry which is preliminary data.</text>
</comment>
<evidence type="ECO:0000313" key="2">
    <source>
        <dbReference type="EMBL" id="TEA39065.1"/>
    </source>
</evidence>
<name>A0A484GTL2_SOUCH</name>
<reference evidence="2 3" key="1">
    <citation type="journal article" date="2018" name="Genomics">
        <title>Molecular footprints of inshore aquatic adaptation in Indo-Pacific humpback dolphin (Sousa chinensis).</title>
        <authorList>
            <person name="Ming Y."/>
            <person name="Jian J."/>
            <person name="Yu F."/>
            <person name="Yu X."/>
            <person name="Wang J."/>
            <person name="Liu W."/>
        </authorList>
    </citation>
    <scope>NUCLEOTIDE SEQUENCE [LARGE SCALE GENOMIC DNA]</scope>
    <source>
        <strain evidence="2">MY-2018</strain>
        <tissue evidence="2">Skin</tissue>
    </source>
</reference>
<gene>
    <name evidence="2" type="ORF">DBR06_SOUSAS1710176</name>
</gene>
<dbReference type="InterPro" id="IPR045206">
    <property type="entry name" value="Maestro_heat-like_prot"/>
</dbReference>
<dbReference type="InterPro" id="IPR055408">
    <property type="entry name" value="HEAT_MROH2B-like"/>
</dbReference>
<keyword evidence="3" id="KW-1185">Reference proteome</keyword>